<dbReference type="EMBL" id="ACPB03011911">
    <property type="status" value="NOT_ANNOTATED_CDS"/>
    <property type="molecule type" value="Genomic_DNA"/>
</dbReference>
<keyword evidence="3" id="KW-0716">Sensory transduction</keyword>
<sequence>VTENLSPVKQCYRAIRFSGLLADTNNAWYMIFSVYHMVMINYIGVAAVLEILLKERNLLDFVQALSVIVIYVHDIVKAVNIFTHQKGVKQLLNRLEEFIQETAKNEPNQSRKRSFRETFISIYIKILIWLPSLSLVCGVFGDYMTGFVKPHLPYQIWIPWSLKEFWPYMAGMVFVTMLEFTTCVYYMSFTVINFTFSNELSSSLRRLQERLETKGPADKTVYEHHNAIIQLLLDYNQLFSGPLYVETLMSSLMPCGFFYLFIKIVKSFDPLAFELILKAIMCAGAPYVVCSCVGQEISDQMEQLHRSAYASNWCEEPPRIRKNLLTLMIITTKRIDLNYRKFVSFNHVCLATVLQGIYTYLMLIINLETD</sequence>
<evidence type="ECO:0000256" key="2">
    <source>
        <dbReference type="ARBA" id="ARBA00022475"/>
    </source>
</evidence>
<dbReference type="FunCoup" id="T1H8U2">
    <property type="interactions" value="72"/>
</dbReference>
<dbReference type="HOGENOM" id="CLU_743105_0_0_1"/>
<dbReference type="GO" id="GO:0004984">
    <property type="term" value="F:olfactory receptor activity"/>
    <property type="evidence" value="ECO:0007669"/>
    <property type="project" value="InterPro"/>
</dbReference>
<keyword evidence="7" id="KW-0472">Membrane</keyword>
<organism evidence="10 11">
    <name type="scientific">Rhodnius prolixus</name>
    <name type="common">Triatomid bug</name>
    <dbReference type="NCBI Taxonomy" id="13249"/>
    <lineage>
        <taxon>Eukaryota</taxon>
        <taxon>Metazoa</taxon>
        <taxon>Ecdysozoa</taxon>
        <taxon>Arthropoda</taxon>
        <taxon>Hexapoda</taxon>
        <taxon>Insecta</taxon>
        <taxon>Pterygota</taxon>
        <taxon>Neoptera</taxon>
        <taxon>Paraneoptera</taxon>
        <taxon>Hemiptera</taxon>
        <taxon>Heteroptera</taxon>
        <taxon>Panheteroptera</taxon>
        <taxon>Cimicomorpha</taxon>
        <taxon>Reduviidae</taxon>
        <taxon>Triatominae</taxon>
        <taxon>Rhodnius</taxon>
    </lineage>
</organism>
<keyword evidence="5" id="KW-0552">Olfaction</keyword>
<dbReference type="Proteomes" id="UP000015103">
    <property type="component" value="Unassembled WGS sequence"/>
</dbReference>
<keyword evidence="9" id="KW-0807">Transducer</keyword>
<dbReference type="InParanoid" id="T1H8U2"/>
<dbReference type="GO" id="GO:0005886">
    <property type="term" value="C:plasma membrane"/>
    <property type="evidence" value="ECO:0007669"/>
    <property type="project" value="UniProtKB-SubCell"/>
</dbReference>
<evidence type="ECO:0000313" key="11">
    <source>
        <dbReference type="Proteomes" id="UP000015103"/>
    </source>
</evidence>
<evidence type="ECO:0000313" key="10">
    <source>
        <dbReference type="EnsemblMetazoa" id="RPRC000441-PA"/>
    </source>
</evidence>
<accession>T1H8U2</accession>
<protein>
    <submittedName>
        <fullName evidence="10">Uncharacterized protein</fullName>
    </submittedName>
</protein>
<dbReference type="PANTHER" id="PTHR21137">
    <property type="entry name" value="ODORANT RECEPTOR"/>
    <property type="match status" value="1"/>
</dbReference>
<keyword evidence="6" id="KW-1133">Transmembrane helix</keyword>
<evidence type="ECO:0000256" key="8">
    <source>
        <dbReference type="ARBA" id="ARBA00023170"/>
    </source>
</evidence>
<evidence type="ECO:0000256" key="5">
    <source>
        <dbReference type="ARBA" id="ARBA00022725"/>
    </source>
</evidence>
<dbReference type="GO" id="GO:0005549">
    <property type="term" value="F:odorant binding"/>
    <property type="evidence" value="ECO:0007669"/>
    <property type="project" value="InterPro"/>
</dbReference>
<evidence type="ECO:0000256" key="9">
    <source>
        <dbReference type="ARBA" id="ARBA00023224"/>
    </source>
</evidence>
<evidence type="ECO:0000256" key="7">
    <source>
        <dbReference type="ARBA" id="ARBA00023136"/>
    </source>
</evidence>
<proteinExistence type="predicted"/>
<dbReference type="PANTHER" id="PTHR21137:SF35">
    <property type="entry name" value="ODORANT RECEPTOR 19A-RELATED"/>
    <property type="match status" value="1"/>
</dbReference>
<reference evidence="10" key="1">
    <citation type="submission" date="2015-05" db="UniProtKB">
        <authorList>
            <consortium name="EnsemblMetazoa"/>
        </authorList>
    </citation>
    <scope>IDENTIFICATION</scope>
</reference>
<dbReference type="Pfam" id="PF02949">
    <property type="entry name" value="7tm_6"/>
    <property type="match status" value="1"/>
</dbReference>
<dbReference type="EnsemblMetazoa" id="RPRC000441-RA">
    <property type="protein sequence ID" value="RPRC000441-PA"/>
    <property type="gene ID" value="RPRC000441"/>
</dbReference>
<dbReference type="VEuPathDB" id="VectorBase:RPRC000441"/>
<evidence type="ECO:0000256" key="6">
    <source>
        <dbReference type="ARBA" id="ARBA00022989"/>
    </source>
</evidence>
<dbReference type="GO" id="GO:0007165">
    <property type="term" value="P:signal transduction"/>
    <property type="evidence" value="ECO:0007669"/>
    <property type="project" value="UniProtKB-KW"/>
</dbReference>
<keyword evidence="8" id="KW-0675">Receptor</keyword>
<keyword evidence="11" id="KW-1185">Reference proteome</keyword>
<keyword evidence="4" id="KW-0812">Transmembrane</keyword>
<dbReference type="AlphaFoldDB" id="T1H8U2"/>
<evidence type="ECO:0000256" key="3">
    <source>
        <dbReference type="ARBA" id="ARBA00022606"/>
    </source>
</evidence>
<comment type="subcellular location">
    <subcellularLocation>
        <location evidence="1">Cell membrane</location>
        <topology evidence="1">Multi-pass membrane protein</topology>
    </subcellularLocation>
</comment>
<evidence type="ECO:0000256" key="1">
    <source>
        <dbReference type="ARBA" id="ARBA00004651"/>
    </source>
</evidence>
<evidence type="ECO:0000256" key="4">
    <source>
        <dbReference type="ARBA" id="ARBA00022692"/>
    </source>
</evidence>
<name>T1H8U2_RHOPR</name>
<keyword evidence="2" id="KW-1003">Cell membrane</keyword>
<dbReference type="InterPro" id="IPR004117">
    <property type="entry name" value="7tm6_olfct_rcpt"/>
</dbReference>